<dbReference type="CDD" id="cd18787">
    <property type="entry name" value="SF2_C_DEAD"/>
    <property type="match status" value="1"/>
</dbReference>
<evidence type="ECO:0000256" key="1">
    <source>
        <dbReference type="ARBA" id="ARBA00012552"/>
    </source>
</evidence>
<dbReference type="GO" id="GO:0003724">
    <property type="term" value="F:RNA helicase activity"/>
    <property type="evidence" value="ECO:0007669"/>
    <property type="project" value="UniProtKB-EC"/>
</dbReference>
<dbReference type="InterPro" id="IPR001650">
    <property type="entry name" value="Helicase_C-like"/>
</dbReference>
<accession>A0A7S0T9X7</accession>
<evidence type="ECO:0000256" key="2">
    <source>
        <dbReference type="ARBA" id="ARBA00022741"/>
    </source>
</evidence>
<dbReference type="InterPro" id="IPR014014">
    <property type="entry name" value="RNA_helicase_DEAD_Q_motif"/>
</dbReference>
<dbReference type="GO" id="GO:0005524">
    <property type="term" value="F:ATP binding"/>
    <property type="evidence" value="ECO:0007669"/>
    <property type="project" value="UniProtKB-KW"/>
</dbReference>
<dbReference type="InterPro" id="IPR027417">
    <property type="entry name" value="P-loop_NTPase"/>
</dbReference>
<keyword evidence="4" id="KW-0347">Helicase</keyword>
<dbReference type="InterPro" id="IPR056149">
    <property type="entry name" value="PRP5/DDX46/KHDC4_KH"/>
</dbReference>
<dbReference type="EMBL" id="HBFG01001111">
    <property type="protein sequence ID" value="CAD8729353.1"/>
    <property type="molecule type" value="Transcribed_RNA"/>
</dbReference>
<dbReference type="PANTHER" id="PTHR47958">
    <property type="entry name" value="ATP-DEPENDENT RNA HELICASE DBP3"/>
    <property type="match status" value="1"/>
</dbReference>
<dbReference type="GO" id="GO:0003676">
    <property type="term" value="F:nucleic acid binding"/>
    <property type="evidence" value="ECO:0007669"/>
    <property type="project" value="InterPro"/>
</dbReference>
<dbReference type="SMART" id="SM00490">
    <property type="entry name" value="HELICc"/>
    <property type="match status" value="1"/>
</dbReference>
<dbReference type="AlphaFoldDB" id="A0A7S0T9X7"/>
<feature type="domain" description="Helicase ATP-binding" evidence="8">
    <location>
        <begin position="474"/>
        <end position="653"/>
    </location>
</feature>
<organism evidence="11">
    <name type="scientific">Pseudo-nitzschia delicatissima</name>
    <dbReference type="NCBI Taxonomy" id="44447"/>
    <lineage>
        <taxon>Eukaryota</taxon>
        <taxon>Sar</taxon>
        <taxon>Stramenopiles</taxon>
        <taxon>Ochrophyta</taxon>
        <taxon>Bacillariophyta</taxon>
        <taxon>Bacillariophyceae</taxon>
        <taxon>Bacillariophycidae</taxon>
        <taxon>Bacillariales</taxon>
        <taxon>Bacillariaceae</taxon>
        <taxon>Pseudo-nitzschia</taxon>
    </lineage>
</organism>
<dbReference type="FunFam" id="3.40.50.300:FF:000079">
    <property type="entry name" value="probable ATP-dependent RNA helicase DDX17"/>
    <property type="match status" value="1"/>
</dbReference>
<dbReference type="Pfam" id="PF00271">
    <property type="entry name" value="Helicase_C"/>
    <property type="match status" value="1"/>
</dbReference>
<dbReference type="PROSITE" id="PS51195">
    <property type="entry name" value="Q_MOTIF"/>
    <property type="match status" value="1"/>
</dbReference>
<feature type="domain" description="Helicase C-terminal" evidence="9">
    <location>
        <begin position="664"/>
        <end position="830"/>
    </location>
</feature>
<reference evidence="11" key="1">
    <citation type="submission" date="2021-01" db="EMBL/GenBank/DDBJ databases">
        <authorList>
            <person name="Corre E."/>
            <person name="Pelletier E."/>
            <person name="Niang G."/>
            <person name="Scheremetjew M."/>
            <person name="Finn R."/>
            <person name="Kale V."/>
            <person name="Holt S."/>
            <person name="Cochrane G."/>
            <person name="Meng A."/>
            <person name="Brown T."/>
            <person name="Cohen L."/>
        </authorList>
    </citation>
    <scope>NUCLEOTIDE SEQUENCE</scope>
    <source>
        <strain evidence="11">B596</strain>
    </source>
</reference>
<feature type="region of interest" description="Disordered" evidence="7">
    <location>
        <begin position="71"/>
        <end position="147"/>
    </location>
</feature>
<evidence type="ECO:0000256" key="7">
    <source>
        <dbReference type="SAM" id="MobiDB-lite"/>
    </source>
</evidence>
<dbReference type="PROSITE" id="PS51194">
    <property type="entry name" value="HELICASE_CTER"/>
    <property type="match status" value="1"/>
</dbReference>
<feature type="compositionally biased region" description="Acidic residues" evidence="7">
    <location>
        <begin position="76"/>
        <end position="90"/>
    </location>
</feature>
<keyword evidence="2" id="KW-0547">Nucleotide-binding</keyword>
<dbReference type="InterPro" id="IPR014001">
    <property type="entry name" value="Helicase_ATP-bd"/>
</dbReference>
<evidence type="ECO:0000259" key="10">
    <source>
        <dbReference type="PROSITE" id="PS51195"/>
    </source>
</evidence>
<name>A0A7S0T9X7_9STRA</name>
<keyword evidence="3" id="KW-0378">Hydrolase</keyword>
<feature type="short sequence motif" description="Q motif" evidence="6">
    <location>
        <begin position="443"/>
        <end position="471"/>
    </location>
</feature>
<dbReference type="EC" id="3.6.4.13" evidence="1"/>
<evidence type="ECO:0000256" key="5">
    <source>
        <dbReference type="ARBA" id="ARBA00022840"/>
    </source>
</evidence>
<dbReference type="Gene3D" id="3.40.50.300">
    <property type="entry name" value="P-loop containing nucleotide triphosphate hydrolases"/>
    <property type="match status" value="2"/>
</dbReference>
<evidence type="ECO:0000259" key="8">
    <source>
        <dbReference type="PROSITE" id="PS51192"/>
    </source>
</evidence>
<gene>
    <name evidence="11" type="ORF">PDEL0327_LOCUS846</name>
</gene>
<keyword evidence="5" id="KW-0067">ATP-binding</keyword>
<evidence type="ECO:0000313" key="11">
    <source>
        <dbReference type="EMBL" id="CAD8729353.1"/>
    </source>
</evidence>
<feature type="region of interest" description="Disordered" evidence="7">
    <location>
        <begin position="192"/>
        <end position="281"/>
    </location>
</feature>
<dbReference type="Pfam" id="PF00270">
    <property type="entry name" value="DEAD"/>
    <property type="match status" value="1"/>
</dbReference>
<evidence type="ECO:0000259" key="9">
    <source>
        <dbReference type="PROSITE" id="PS51194"/>
    </source>
</evidence>
<dbReference type="Pfam" id="PF23469">
    <property type="entry name" value="KH_12"/>
    <property type="match status" value="1"/>
</dbReference>
<evidence type="ECO:0000256" key="4">
    <source>
        <dbReference type="ARBA" id="ARBA00022806"/>
    </source>
</evidence>
<evidence type="ECO:0000256" key="6">
    <source>
        <dbReference type="PROSITE-ProRule" id="PRU00552"/>
    </source>
</evidence>
<dbReference type="SUPFAM" id="SSF52540">
    <property type="entry name" value="P-loop containing nucleoside triphosphate hydrolases"/>
    <property type="match status" value="2"/>
</dbReference>
<feature type="domain" description="DEAD-box RNA helicase Q" evidence="10">
    <location>
        <begin position="443"/>
        <end position="471"/>
    </location>
</feature>
<evidence type="ECO:0000256" key="3">
    <source>
        <dbReference type="ARBA" id="ARBA00022801"/>
    </source>
</evidence>
<sequence length="1067" mass="116901">MDPAEAAAERKRKRLEAWRKRQQIAKQQTAAPVLPPPPSAVKVSLSLSANKLKKKKKKTINAVRSQSILLNPFGAVDDDDVDGDDHDSDDEEKRRGKKMGLGFMSFSDATTDVSPEKETESAEPTAKRRRRGRWDSGPAVLATVPEGETAVGDALDKFMDKLEAGALGSVATQVSAGKERLSIDVGGSMMRAPKLLSQSPRTPVTPISGGVITSDEIAKLSMSTTKTSKKSELSKAKQENPEALYTASDWESGAGTTDEDSETDNDDKSATTMETEDEEKARRAFIEALKSATDPQIEENQDDDDNVKQAVLASEVKNEKSRREQKFRDLKREAETVRKMAEKQGAPEIGRLYNDIEGGVMEEAERNLDAAMAAPDALQVLAELNKKKELKSVDHSAVEYISFKKNLFIVPRTLANLTSDEVANLRGKLKVKVRGRGAPAPVSTFEQCGLSERIMRILEKQNIRKPFPIQAQCLPCIMAGRDVIGVAKTGSGKTLSYLLPMLRHITDQPPLEPHESGPIGLVLAPARELAYQIHLVCKSFTKPLGLKSAAVYGGASVAEQIGDLKRGAHIVVATPGRLIDILTMQSGKLLSLQRVTYVVMDEGDRMYDMGFAPQISAVLAAIRPDRQTVLFSATFPKTVENLARKSLKYPLEIIVGGRSVASDSVTQYAELVEEDDKFFRLLQLLGENVDEDKKAIVFVDTQIRADNLFEQLLRNGYVSLSLHGGKEQEDRDSTISDFKRKDGPGVLVATGVAGRGLDVPSCRCVINYSCPNHLEAYVHQVGRTGRAEKKGVAYTMVNPADEAKYAPNIVRALSEAGQSENIAPKLKALSDSFKEKVAKGEARYASSGFKGRGYTYDKSEMSEAQKVAQSEKRQALIEAGLLDPDDEDPQSADMGDTTKKDNGEGKTSESVDAEKALELHAKLTPELLALPGMKDAILRRAGIVKDTDENDPSLGRPVQMGTNHFLQEFEINDYPREARWKVTQKETTSRLQDEFQTAVTLKGVYVAPGSTPEEGQRRLYLHLESTSERVLQNCVVEIKRLLNEETLRVGAKASSGTSSHKYSVLGK</sequence>
<dbReference type="InterPro" id="IPR011545">
    <property type="entry name" value="DEAD/DEAH_box_helicase_dom"/>
</dbReference>
<dbReference type="PROSITE" id="PS51192">
    <property type="entry name" value="HELICASE_ATP_BIND_1"/>
    <property type="match status" value="1"/>
</dbReference>
<proteinExistence type="predicted"/>
<dbReference type="SMART" id="SM00487">
    <property type="entry name" value="DEXDc"/>
    <property type="match status" value="1"/>
</dbReference>
<protein>
    <recommendedName>
        <fullName evidence="1">RNA helicase</fullName>
        <ecNumber evidence="1">3.6.4.13</ecNumber>
    </recommendedName>
</protein>
<feature type="compositionally biased region" description="Basic and acidic residues" evidence="7">
    <location>
        <begin position="896"/>
        <end position="911"/>
    </location>
</feature>
<feature type="compositionally biased region" description="Basic and acidic residues" evidence="7">
    <location>
        <begin position="229"/>
        <end position="240"/>
    </location>
</feature>
<dbReference type="GO" id="GO:0016787">
    <property type="term" value="F:hydrolase activity"/>
    <property type="evidence" value="ECO:0007669"/>
    <property type="project" value="UniProtKB-KW"/>
</dbReference>
<feature type="region of interest" description="Disordered" evidence="7">
    <location>
        <begin position="881"/>
        <end position="911"/>
    </location>
</feature>